<reference evidence="10 11" key="1">
    <citation type="journal article" date="2015" name="Genome Announc.">
        <title>Draft Genome Sequence of the Terrestrial Cyanobacterium Scytonema millei VB511283, Isolated from Eastern India.</title>
        <authorList>
            <person name="Sen D."/>
            <person name="Chandrababunaidu M.M."/>
            <person name="Singh D."/>
            <person name="Sanghi N."/>
            <person name="Ghorai A."/>
            <person name="Mishra G.P."/>
            <person name="Madduluri M."/>
            <person name="Adhikary S.P."/>
            <person name="Tripathy S."/>
        </authorList>
    </citation>
    <scope>NUCLEOTIDE SEQUENCE [LARGE SCALE GENOMIC DNA]</scope>
    <source>
        <strain evidence="10 11">VB511283</strain>
    </source>
</reference>
<evidence type="ECO:0000256" key="5">
    <source>
        <dbReference type="ARBA" id="ARBA00023078"/>
    </source>
</evidence>
<feature type="domain" description="PBS-linker" evidence="9">
    <location>
        <begin position="1"/>
        <end position="178"/>
    </location>
</feature>
<dbReference type="Proteomes" id="UP000031532">
    <property type="component" value="Unassembled WGS sequence"/>
</dbReference>
<dbReference type="RefSeq" id="WP_039717024.1">
    <property type="nucleotide sequence ID" value="NZ_JTJC03000004.1"/>
</dbReference>
<organism evidence="10 11">
    <name type="scientific">Scytonema millei VB511283</name>
    <dbReference type="NCBI Taxonomy" id="1245923"/>
    <lineage>
        <taxon>Bacteria</taxon>
        <taxon>Bacillati</taxon>
        <taxon>Cyanobacteriota</taxon>
        <taxon>Cyanophyceae</taxon>
        <taxon>Nostocales</taxon>
        <taxon>Scytonemataceae</taxon>
        <taxon>Scytonema</taxon>
    </lineage>
</organism>
<evidence type="ECO:0000259" key="8">
    <source>
        <dbReference type="PROSITE" id="PS51441"/>
    </source>
</evidence>
<keyword evidence="6" id="KW-0472">Membrane</keyword>
<dbReference type="PANTHER" id="PTHR34011">
    <property type="entry name" value="PHYCOBILISOME 32.1 KDA LINKER POLYPEPTIDE, PHYCOCYANIN-ASSOCIATED, ROD 2-RELATED"/>
    <property type="match status" value="1"/>
</dbReference>
<evidence type="ECO:0000256" key="2">
    <source>
        <dbReference type="ARBA" id="ARBA00022531"/>
    </source>
</evidence>
<comment type="similarity">
    <text evidence="7">Belongs to the phycobilisome linker protein family.</text>
</comment>
<evidence type="ECO:0000256" key="3">
    <source>
        <dbReference type="ARBA" id="ARBA00022549"/>
    </source>
</evidence>
<dbReference type="InterPro" id="IPR016470">
    <property type="entry name" value="Phycobilisome"/>
</dbReference>
<dbReference type="PIRSF" id="PIRSF005898">
    <property type="entry name" value="Phycobilisome_CpeC/CpcI"/>
    <property type="match status" value="1"/>
</dbReference>
<dbReference type="EMBL" id="JTJC03000004">
    <property type="protein sequence ID" value="NHC36308.1"/>
    <property type="molecule type" value="Genomic_DNA"/>
</dbReference>
<keyword evidence="5" id="KW-0793">Thylakoid</keyword>
<keyword evidence="3" id="KW-0042">Antenna complex</keyword>
<evidence type="ECO:0000256" key="6">
    <source>
        <dbReference type="ARBA" id="ARBA00023136"/>
    </source>
</evidence>
<dbReference type="SMART" id="SM01094">
    <property type="entry name" value="CpcD"/>
    <property type="match status" value="1"/>
</dbReference>
<comment type="caution">
    <text evidence="10">The sequence shown here is derived from an EMBL/GenBank/DDBJ whole genome shotgun (WGS) entry which is preliminary data.</text>
</comment>
<dbReference type="InterPro" id="IPR008213">
    <property type="entry name" value="CpcD-like_dom"/>
</dbReference>
<comment type="subcellular location">
    <subcellularLocation>
        <location evidence="1">Cellular thylakoid membrane</location>
        <topology evidence="1">Peripheral membrane protein</topology>
        <orientation evidence="1">Cytoplasmic side</orientation>
    </subcellularLocation>
</comment>
<sequence length="280" mass="31446">MSGTVIAQFVNDAIADGKVELRQNWTEDDLQRVFRAAYEQVFGRQGVYASQRFASAESLLRNGKTTVRQFVRTLAKSEFYRECFFHNNSQGRFIELNYKHLLGRAPYDQSEIAYHVDLYASKGLDAEIDSYIDSPEYDAAFGDWVVPFHRGFQSQLGQKTVGFPRMFALYRGAASSDNSQYGRRNARLRTQISRNQTNWITPPSSPSGLSFGSRSAGTLGVSPAQGDNRMFVIEAIAGTVGSRVPVRRSVQVYNVPFDRLSATYQEIHKTGGKIVRITPV</sequence>
<dbReference type="PROSITE" id="PS51445">
    <property type="entry name" value="PBS_LINKER"/>
    <property type="match status" value="1"/>
</dbReference>
<dbReference type="InterPro" id="IPR001297">
    <property type="entry name" value="PBS_linker_dom"/>
</dbReference>
<evidence type="ECO:0000313" key="10">
    <source>
        <dbReference type="EMBL" id="NHC36308.1"/>
    </source>
</evidence>
<name>A0A9X5E7H6_9CYAN</name>
<dbReference type="Gene3D" id="1.10.3130.20">
    <property type="entry name" value="Phycobilisome linker domain"/>
    <property type="match status" value="1"/>
</dbReference>
<accession>A0A9X5E7H6</accession>
<evidence type="ECO:0000256" key="7">
    <source>
        <dbReference type="PROSITE-ProRule" id="PRU00775"/>
    </source>
</evidence>
<protein>
    <submittedName>
        <fullName evidence="10">Photosystem I reaction center subunit XII</fullName>
    </submittedName>
</protein>
<dbReference type="Pfam" id="PF00427">
    <property type="entry name" value="PBS_linker_poly"/>
    <property type="match status" value="1"/>
</dbReference>
<dbReference type="PANTHER" id="PTHR34011:SF6">
    <property type="entry name" value="PHYCOBILIPROTEIN APCE"/>
    <property type="match status" value="1"/>
</dbReference>
<keyword evidence="11" id="KW-1185">Reference proteome</keyword>
<dbReference type="AlphaFoldDB" id="A0A9X5E7H6"/>
<evidence type="ECO:0000256" key="4">
    <source>
        <dbReference type="ARBA" id="ARBA00022738"/>
    </source>
</evidence>
<proteinExistence type="inferred from homology"/>
<dbReference type="GO" id="GO:0030089">
    <property type="term" value="C:phycobilisome"/>
    <property type="evidence" value="ECO:0007669"/>
    <property type="project" value="UniProtKB-UniRule"/>
</dbReference>
<dbReference type="GO" id="GO:0031676">
    <property type="term" value="C:plasma membrane-derived thylakoid membrane"/>
    <property type="evidence" value="ECO:0007669"/>
    <property type="project" value="UniProtKB-SubCell"/>
</dbReference>
<evidence type="ECO:0000256" key="1">
    <source>
        <dbReference type="ARBA" id="ARBA00004445"/>
    </source>
</evidence>
<dbReference type="OrthoDB" id="420396at2"/>
<dbReference type="PROSITE" id="PS51441">
    <property type="entry name" value="CPCD_LIKE"/>
    <property type="match status" value="1"/>
</dbReference>
<feature type="domain" description="CpcD-like" evidence="8">
    <location>
        <begin position="228"/>
        <end position="280"/>
    </location>
</feature>
<keyword evidence="2" id="KW-0602">Photosynthesis</keyword>
<dbReference type="GO" id="GO:0015979">
    <property type="term" value="P:photosynthesis"/>
    <property type="evidence" value="ECO:0007669"/>
    <property type="project" value="UniProtKB-KW"/>
</dbReference>
<dbReference type="Pfam" id="PF01383">
    <property type="entry name" value="CpcD"/>
    <property type="match status" value="1"/>
</dbReference>
<gene>
    <name evidence="10" type="ORF">QH73_0016925</name>
</gene>
<keyword evidence="4 7" id="KW-0605">Phycobilisome</keyword>
<dbReference type="InterPro" id="IPR038255">
    <property type="entry name" value="PBS_linker_sf"/>
</dbReference>
<evidence type="ECO:0000259" key="9">
    <source>
        <dbReference type="PROSITE" id="PS51445"/>
    </source>
</evidence>
<evidence type="ECO:0000313" key="11">
    <source>
        <dbReference type="Proteomes" id="UP000031532"/>
    </source>
</evidence>